<sequence>RLTINFVNSGPDTSLLYTIAGQSNTYLVNLSQLIHDGVQSNEIAPASHSH</sequence>
<dbReference type="EMBL" id="LAZR01054487">
    <property type="protein sequence ID" value="KKK78450.1"/>
    <property type="molecule type" value="Genomic_DNA"/>
</dbReference>
<gene>
    <name evidence="2" type="ORF">LCGC14_1250310</name>
    <name evidence="1" type="ORF">LCGC14_2843440</name>
</gene>
<evidence type="ECO:0000313" key="2">
    <source>
        <dbReference type="EMBL" id="KKM89281.1"/>
    </source>
</evidence>
<dbReference type="AlphaFoldDB" id="A0A0F8YX91"/>
<accession>A0A0F8YX91</accession>
<comment type="caution">
    <text evidence="1">The sequence shown here is derived from an EMBL/GenBank/DDBJ whole genome shotgun (WGS) entry which is preliminary data.</text>
</comment>
<feature type="non-terminal residue" evidence="1">
    <location>
        <position position="1"/>
    </location>
</feature>
<organism evidence="1">
    <name type="scientific">marine sediment metagenome</name>
    <dbReference type="NCBI Taxonomy" id="412755"/>
    <lineage>
        <taxon>unclassified sequences</taxon>
        <taxon>metagenomes</taxon>
        <taxon>ecological metagenomes</taxon>
    </lineage>
</organism>
<proteinExistence type="predicted"/>
<name>A0A0F8YX91_9ZZZZ</name>
<reference evidence="1" key="1">
    <citation type="journal article" date="2015" name="Nature">
        <title>Complex archaea that bridge the gap between prokaryotes and eukaryotes.</title>
        <authorList>
            <person name="Spang A."/>
            <person name="Saw J.H."/>
            <person name="Jorgensen S.L."/>
            <person name="Zaremba-Niedzwiedzka K."/>
            <person name="Martijn J."/>
            <person name="Lind A.E."/>
            <person name="van Eijk R."/>
            <person name="Schleper C."/>
            <person name="Guy L."/>
            <person name="Ettema T.J."/>
        </authorList>
    </citation>
    <scope>NUCLEOTIDE SEQUENCE</scope>
</reference>
<evidence type="ECO:0000313" key="1">
    <source>
        <dbReference type="EMBL" id="KKK78450.1"/>
    </source>
</evidence>
<protein>
    <submittedName>
        <fullName evidence="1">Uncharacterized protein</fullName>
    </submittedName>
</protein>
<dbReference type="EMBL" id="LAZR01006843">
    <property type="protein sequence ID" value="KKM89281.1"/>
    <property type="molecule type" value="Genomic_DNA"/>
</dbReference>